<keyword evidence="1" id="KW-0732">Signal</keyword>
<dbReference type="Pfam" id="PF11396">
    <property type="entry name" value="PepSY_like"/>
    <property type="match status" value="1"/>
</dbReference>
<evidence type="ECO:0000313" key="4">
    <source>
        <dbReference type="Proteomes" id="UP000824076"/>
    </source>
</evidence>
<dbReference type="Gene3D" id="3.40.1420.30">
    <property type="match status" value="1"/>
</dbReference>
<organism evidence="3 4">
    <name type="scientific">Candidatus Limisoma intestinavium</name>
    <dbReference type="NCBI Taxonomy" id="2840856"/>
    <lineage>
        <taxon>Bacteria</taxon>
        <taxon>Pseudomonadati</taxon>
        <taxon>Bacteroidota</taxon>
        <taxon>Bacteroidia</taxon>
        <taxon>Bacteroidales</taxon>
        <taxon>Candidatus Limisoma</taxon>
    </lineage>
</organism>
<evidence type="ECO:0000256" key="1">
    <source>
        <dbReference type="SAM" id="SignalP"/>
    </source>
</evidence>
<feature type="chain" id="PRO_5038505468" evidence="1">
    <location>
        <begin position="22"/>
        <end position="158"/>
    </location>
</feature>
<feature type="domain" description="Putative beta-lactamase-inhibitor-like PepSY-like" evidence="2">
    <location>
        <begin position="66"/>
        <end position="150"/>
    </location>
</feature>
<dbReference type="EMBL" id="DVMS01000076">
    <property type="protein sequence ID" value="HIU38571.1"/>
    <property type="molecule type" value="Genomic_DNA"/>
</dbReference>
<evidence type="ECO:0000313" key="3">
    <source>
        <dbReference type="EMBL" id="HIU38571.1"/>
    </source>
</evidence>
<dbReference type="InterPro" id="IPR021533">
    <property type="entry name" value="PepSY-like"/>
</dbReference>
<accession>A0A9D1IL59</accession>
<evidence type="ECO:0000259" key="2">
    <source>
        <dbReference type="Pfam" id="PF11396"/>
    </source>
</evidence>
<dbReference type="AlphaFoldDB" id="A0A9D1IL59"/>
<reference evidence="3" key="1">
    <citation type="submission" date="2020-10" db="EMBL/GenBank/DDBJ databases">
        <authorList>
            <person name="Gilroy R."/>
        </authorList>
    </citation>
    <scope>NUCLEOTIDE SEQUENCE</scope>
    <source>
        <strain evidence="3">17073</strain>
    </source>
</reference>
<proteinExistence type="predicted"/>
<comment type="caution">
    <text evidence="3">The sequence shown here is derived from an EMBL/GenBank/DDBJ whole genome shotgun (WGS) entry which is preliminary data.</text>
</comment>
<dbReference type="SUPFAM" id="SSF160574">
    <property type="entry name" value="BT0923-like"/>
    <property type="match status" value="1"/>
</dbReference>
<dbReference type="PROSITE" id="PS51257">
    <property type="entry name" value="PROKAR_LIPOPROTEIN"/>
    <property type="match status" value="1"/>
</dbReference>
<dbReference type="Proteomes" id="UP000824076">
    <property type="component" value="Unassembled WGS sequence"/>
</dbReference>
<sequence length="158" mass="17734">MKATRNFFNVLIACMACVTLAMFSSCDDEKNIDFDELPDAAQQFIKRYYPNATTVSIIQDKDDGRKDYEVVLSDGTEMEFNENGEWQKVESDFSTLPSGILPAAIESDVTARFPEARIHGVERELGGFKVKIYEANGAVKELRYSASGEFVGQELDQH</sequence>
<reference evidence="3" key="2">
    <citation type="journal article" date="2021" name="PeerJ">
        <title>Extensive microbial diversity within the chicken gut microbiome revealed by metagenomics and culture.</title>
        <authorList>
            <person name="Gilroy R."/>
            <person name="Ravi A."/>
            <person name="Getino M."/>
            <person name="Pursley I."/>
            <person name="Horton D.L."/>
            <person name="Alikhan N.F."/>
            <person name="Baker D."/>
            <person name="Gharbi K."/>
            <person name="Hall N."/>
            <person name="Watson M."/>
            <person name="Adriaenssens E.M."/>
            <person name="Foster-Nyarko E."/>
            <person name="Jarju S."/>
            <person name="Secka A."/>
            <person name="Antonio M."/>
            <person name="Oren A."/>
            <person name="Chaudhuri R.R."/>
            <person name="La Ragione R."/>
            <person name="Hildebrand F."/>
            <person name="Pallen M.J."/>
        </authorList>
    </citation>
    <scope>NUCLEOTIDE SEQUENCE</scope>
    <source>
        <strain evidence="3">17073</strain>
    </source>
</reference>
<name>A0A9D1IL59_9BACT</name>
<gene>
    <name evidence="3" type="ORF">IAD18_02755</name>
</gene>
<feature type="signal peptide" evidence="1">
    <location>
        <begin position="1"/>
        <end position="21"/>
    </location>
</feature>
<protein>
    <submittedName>
        <fullName evidence="3">PepSY-like domain-containing protein</fullName>
    </submittedName>
</protein>